<evidence type="ECO:0000313" key="7">
    <source>
        <dbReference type="EMBL" id="PXW93068.1"/>
    </source>
</evidence>
<dbReference type="RefSeq" id="WP_110250166.1">
    <property type="nucleotide sequence ID" value="NZ_QJJR01000001.1"/>
</dbReference>
<dbReference type="SUPFAM" id="SSF46785">
    <property type="entry name" value="Winged helix' DNA-binding domain"/>
    <property type="match status" value="1"/>
</dbReference>
<accession>A0A2V3WK68</accession>
<dbReference type="Gene3D" id="3.40.50.1360">
    <property type="match status" value="1"/>
</dbReference>
<comment type="caution">
    <text evidence="7">The sequence shown here is derived from an EMBL/GenBank/DDBJ whole genome shotgun (WGS) entry which is preliminary data.</text>
</comment>
<evidence type="ECO:0000256" key="1">
    <source>
        <dbReference type="ARBA" id="ARBA00010466"/>
    </source>
</evidence>
<keyword evidence="8" id="KW-1185">Reference proteome</keyword>
<comment type="similarity">
    <text evidence="1">Belongs to the SorC transcriptional regulatory family.</text>
</comment>
<evidence type="ECO:0000256" key="2">
    <source>
        <dbReference type="ARBA" id="ARBA00023015"/>
    </source>
</evidence>
<proteinExistence type="inferred from homology"/>
<keyword evidence="3" id="KW-0238">DNA-binding</keyword>
<evidence type="ECO:0000256" key="4">
    <source>
        <dbReference type="ARBA" id="ARBA00023163"/>
    </source>
</evidence>
<dbReference type="Pfam" id="PF21715">
    <property type="entry name" value="CggR_N"/>
    <property type="match status" value="1"/>
</dbReference>
<dbReference type="EMBL" id="QJJR01000001">
    <property type="protein sequence ID" value="PXW93068.1"/>
    <property type="molecule type" value="Genomic_DNA"/>
</dbReference>
<keyword evidence="4" id="KW-0804">Transcription</keyword>
<feature type="domain" description="CggR N-terminal DNA binding" evidence="6">
    <location>
        <begin position="18"/>
        <end position="85"/>
    </location>
</feature>
<evidence type="ECO:0000313" key="8">
    <source>
        <dbReference type="Proteomes" id="UP000247922"/>
    </source>
</evidence>
<protein>
    <submittedName>
        <fullName evidence="7">Central glycolytic genes regulator</fullName>
    </submittedName>
</protein>
<feature type="domain" description="Sugar-binding" evidence="5">
    <location>
        <begin position="92"/>
        <end position="338"/>
    </location>
</feature>
<evidence type="ECO:0000259" key="5">
    <source>
        <dbReference type="Pfam" id="PF04198"/>
    </source>
</evidence>
<dbReference type="PANTHER" id="PTHR34294">
    <property type="entry name" value="TRANSCRIPTIONAL REGULATOR-RELATED"/>
    <property type="match status" value="1"/>
</dbReference>
<dbReference type="Gene3D" id="1.10.10.10">
    <property type="entry name" value="Winged helix-like DNA-binding domain superfamily/Winged helix DNA-binding domain"/>
    <property type="match status" value="1"/>
</dbReference>
<dbReference type="Proteomes" id="UP000247922">
    <property type="component" value="Unassembled WGS sequence"/>
</dbReference>
<organism evidence="7 8">
    <name type="scientific">Streptohalobacillus salinus</name>
    <dbReference type="NCBI Taxonomy" id="621096"/>
    <lineage>
        <taxon>Bacteria</taxon>
        <taxon>Bacillati</taxon>
        <taxon>Bacillota</taxon>
        <taxon>Bacilli</taxon>
        <taxon>Bacillales</taxon>
        <taxon>Bacillaceae</taxon>
        <taxon>Streptohalobacillus</taxon>
    </lineage>
</organism>
<keyword evidence="2" id="KW-0805">Transcription regulation</keyword>
<dbReference type="GO" id="GO:0030246">
    <property type="term" value="F:carbohydrate binding"/>
    <property type="evidence" value="ECO:0007669"/>
    <property type="project" value="InterPro"/>
</dbReference>
<dbReference type="OrthoDB" id="9793820at2"/>
<dbReference type="InterPro" id="IPR007324">
    <property type="entry name" value="Sugar-bd_dom_put"/>
</dbReference>
<dbReference type="InterPro" id="IPR048715">
    <property type="entry name" value="CggR_N"/>
</dbReference>
<evidence type="ECO:0000259" key="6">
    <source>
        <dbReference type="Pfam" id="PF21715"/>
    </source>
</evidence>
<dbReference type="SUPFAM" id="SSF100950">
    <property type="entry name" value="NagB/RpiA/CoA transferase-like"/>
    <property type="match status" value="1"/>
</dbReference>
<sequence>MQRLIELQKMLSPDLLTVIRRRYTMLHTILYSQPIGRRNLALQLDLKEREARTDIDLLTQLGLVTVSAKGVMVTAKGQTVIDDFTPYFAAFNDFQKLEDEIKQTFDLQRVIITPGDSDRDHWVKDELGRRAVAFLQANLTKKQTIAVTGGTSMAAVAEVMQPTEKSTDCTFVPARGGLGERVENQANTICAEMANKMKGDYRLLYVPDPLSEETYRSIIEEPGVKETLHMIKQADLVMHGIGDALTMAERRKASSDVLTKLKSGKAISEAFGYYFDQRGQVVHKVRTVGMQLEDLSNIKTVVAVAGGESKAKAIESYLRQGKSTVLITDEGAAEALIKDF</sequence>
<dbReference type="Pfam" id="PF04198">
    <property type="entry name" value="Sugar-bind"/>
    <property type="match status" value="1"/>
</dbReference>
<dbReference type="InterPro" id="IPR036390">
    <property type="entry name" value="WH_DNA-bd_sf"/>
</dbReference>
<gene>
    <name evidence="7" type="ORF">DES38_101150</name>
</gene>
<dbReference type="AlphaFoldDB" id="A0A2V3WK68"/>
<dbReference type="InterPro" id="IPR036388">
    <property type="entry name" value="WH-like_DNA-bd_sf"/>
</dbReference>
<dbReference type="InterPro" id="IPR037171">
    <property type="entry name" value="NagB/RpiA_transferase-like"/>
</dbReference>
<dbReference type="GO" id="GO:0003677">
    <property type="term" value="F:DNA binding"/>
    <property type="evidence" value="ECO:0007669"/>
    <property type="project" value="UniProtKB-KW"/>
</dbReference>
<reference evidence="7 8" key="1">
    <citation type="submission" date="2018-05" db="EMBL/GenBank/DDBJ databases">
        <title>Genomic Encyclopedia of Type Strains, Phase IV (KMG-IV): sequencing the most valuable type-strain genomes for metagenomic binning, comparative biology and taxonomic classification.</title>
        <authorList>
            <person name="Goeker M."/>
        </authorList>
    </citation>
    <scope>NUCLEOTIDE SEQUENCE [LARGE SCALE GENOMIC DNA]</scope>
    <source>
        <strain evidence="7 8">DSM 22440</strain>
    </source>
</reference>
<evidence type="ECO:0000256" key="3">
    <source>
        <dbReference type="ARBA" id="ARBA00023125"/>
    </source>
</evidence>
<dbReference type="InterPro" id="IPR051054">
    <property type="entry name" value="SorC_transcr_regulators"/>
</dbReference>
<dbReference type="PANTHER" id="PTHR34294:SF5">
    <property type="entry name" value="CENTRAL GLYCOLYTIC GENES REGULATOR"/>
    <property type="match status" value="1"/>
</dbReference>
<name>A0A2V3WK68_9BACI</name>